<organism evidence="2 3">
    <name type="scientific">Halioglobus maricola</name>
    <dbReference type="NCBI Taxonomy" id="2601894"/>
    <lineage>
        <taxon>Bacteria</taxon>
        <taxon>Pseudomonadati</taxon>
        <taxon>Pseudomonadota</taxon>
        <taxon>Gammaproteobacteria</taxon>
        <taxon>Cellvibrionales</taxon>
        <taxon>Halieaceae</taxon>
        <taxon>Halioglobus</taxon>
    </lineage>
</organism>
<dbReference type="AlphaFoldDB" id="A0A5P9NM76"/>
<name>A0A5P9NM76_9GAMM</name>
<gene>
    <name evidence="2" type="ORF">EY643_15675</name>
</gene>
<protein>
    <submittedName>
        <fullName evidence="2">PilZ domain-containing protein</fullName>
    </submittedName>
</protein>
<accession>A0A5P9NM76</accession>
<dbReference type="InterPro" id="IPR009875">
    <property type="entry name" value="PilZ_domain"/>
</dbReference>
<reference evidence="2 3" key="1">
    <citation type="submission" date="2019-02" db="EMBL/GenBank/DDBJ databases">
        <authorList>
            <person name="Li S.-H."/>
        </authorList>
    </citation>
    <scope>NUCLEOTIDE SEQUENCE [LARGE SCALE GENOMIC DNA]</scope>
    <source>
        <strain evidence="2 3">IMCC14385</strain>
    </source>
</reference>
<dbReference type="OrthoDB" id="5736701at2"/>
<dbReference type="Proteomes" id="UP000326287">
    <property type="component" value="Chromosome"/>
</dbReference>
<dbReference type="EMBL" id="CP036422">
    <property type="protein sequence ID" value="QFU76973.1"/>
    <property type="molecule type" value="Genomic_DNA"/>
</dbReference>
<sequence>MSWTERKHQRLPIESRVFIELVAAPAGSGEDAQIAICKTMNVSSHGLMVALEQELPVEAFLQIGVEPPRDTGSEAFYMLGQVRWCKPSDDPEFPWLAGFALQQAEHSDISSWIKLITALEPGS</sequence>
<keyword evidence="3" id="KW-1185">Reference proteome</keyword>
<dbReference type="SUPFAM" id="SSF141371">
    <property type="entry name" value="PilZ domain-like"/>
    <property type="match status" value="1"/>
</dbReference>
<dbReference type="KEGG" id="halc:EY643_15675"/>
<feature type="domain" description="PilZ" evidence="1">
    <location>
        <begin position="6"/>
        <end position="102"/>
    </location>
</feature>
<evidence type="ECO:0000313" key="3">
    <source>
        <dbReference type="Proteomes" id="UP000326287"/>
    </source>
</evidence>
<evidence type="ECO:0000313" key="2">
    <source>
        <dbReference type="EMBL" id="QFU76973.1"/>
    </source>
</evidence>
<proteinExistence type="predicted"/>
<dbReference type="RefSeq" id="WP_153240115.1">
    <property type="nucleotide sequence ID" value="NZ_CP036422.1"/>
</dbReference>
<dbReference type="GO" id="GO:0035438">
    <property type="term" value="F:cyclic-di-GMP binding"/>
    <property type="evidence" value="ECO:0007669"/>
    <property type="project" value="InterPro"/>
</dbReference>
<evidence type="ECO:0000259" key="1">
    <source>
        <dbReference type="Pfam" id="PF07238"/>
    </source>
</evidence>
<dbReference type="Gene3D" id="2.40.10.220">
    <property type="entry name" value="predicted glycosyltransferase like domains"/>
    <property type="match status" value="1"/>
</dbReference>
<dbReference type="Pfam" id="PF07238">
    <property type="entry name" value="PilZ"/>
    <property type="match status" value="1"/>
</dbReference>